<organism evidence="2 3">
    <name type="scientific">Mycena venus</name>
    <dbReference type="NCBI Taxonomy" id="2733690"/>
    <lineage>
        <taxon>Eukaryota</taxon>
        <taxon>Fungi</taxon>
        <taxon>Dikarya</taxon>
        <taxon>Basidiomycota</taxon>
        <taxon>Agaricomycotina</taxon>
        <taxon>Agaricomycetes</taxon>
        <taxon>Agaricomycetidae</taxon>
        <taxon>Agaricales</taxon>
        <taxon>Marasmiineae</taxon>
        <taxon>Mycenaceae</taxon>
        <taxon>Mycena</taxon>
    </lineage>
</organism>
<comment type="caution">
    <text evidence="2">The sequence shown here is derived from an EMBL/GenBank/DDBJ whole genome shotgun (WGS) entry which is preliminary data.</text>
</comment>
<reference evidence="2" key="1">
    <citation type="submission" date="2020-05" db="EMBL/GenBank/DDBJ databases">
        <title>Mycena genomes resolve the evolution of fungal bioluminescence.</title>
        <authorList>
            <person name="Tsai I.J."/>
        </authorList>
    </citation>
    <scope>NUCLEOTIDE SEQUENCE</scope>
    <source>
        <strain evidence="2">CCC161011</strain>
    </source>
</reference>
<evidence type="ECO:0000256" key="1">
    <source>
        <dbReference type="SAM" id="MobiDB-lite"/>
    </source>
</evidence>
<name>A0A8H7CPR5_9AGAR</name>
<keyword evidence="3" id="KW-1185">Reference proteome</keyword>
<feature type="region of interest" description="Disordered" evidence="1">
    <location>
        <begin position="1"/>
        <end position="76"/>
    </location>
</feature>
<dbReference type="OrthoDB" id="3056321at2759"/>
<sequence>MASVEDADVQPVANDEKPTKSRQPSSATPPPGPFVPSITATDERGTPPIPDSDRPANMQQLSSATPPPGSLVPPMDSNAAAQTIVSDNERLINTLQECFTNLLKEQKEQADRMCQGIEELKPKPLPTTDKKTEFWKAYKTIADEYDKDYREKYTTDLDSSLIFVGWSFFSC</sequence>
<dbReference type="Proteomes" id="UP000620124">
    <property type="component" value="Unassembled WGS sequence"/>
</dbReference>
<proteinExistence type="predicted"/>
<evidence type="ECO:0000313" key="3">
    <source>
        <dbReference type="Proteomes" id="UP000620124"/>
    </source>
</evidence>
<dbReference type="EMBL" id="JACAZI010000013">
    <property type="protein sequence ID" value="KAF7345625.1"/>
    <property type="molecule type" value="Genomic_DNA"/>
</dbReference>
<dbReference type="AlphaFoldDB" id="A0A8H7CPR5"/>
<protein>
    <submittedName>
        <fullName evidence="2">Uncharacterized protein</fullName>
    </submittedName>
</protein>
<evidence type="ECO:0000313" key="2">
    <source>
        <dbReference type="EMBL" id="KAF7345625.1"/>
    </source>
</evidence>
<gene>
    <name evidence="2" type="ORF">MVEN_01581700</name>
</gene>
<accession>A0A8H7CPR5</accession>